<name>A0A3M9NRF8_9BACT</name>
<dbReference type="PROSITE" id="PS00217">
    <property type="entry name" value="SUGAR_TRANSPORT_2"/>
    <property type="match status" value="1"/>
</dbReference>
<gene>
    <name evidence="7" type="ORF">EFY79_00025</name>
</gene>
<dbReference type="AlphaFoldDB" id="A0A3M9NRF8"/>
<protein>
    <submittedName>
        <fullName evidence="7">MFS transporter</fullName>
    </submittedName>
</protein>
<accession>A0A3M9NRF8</accession>
<evidence type="ECO:0000313" key="8">
    <source>
        <dbReference type="Proteomes" id="UP000267223"/>
    </source>
</evidence>
<feature type="transmembrane region" description="Helical" evidence="5">
    <location>
        <begin position="12"/>
        <end position="31"/>
    </location>
</feature>
<evidence type="ECO:0000256" key="1">
    <source>
        <dbReference type="ARBA" id="ARBA00004141"/>
    </source>
</evidence>
<dbReference type="InterPro" id="IPR005829">
    <property type="entry name" value="Sugar_transporter_CS"/>
</dbReference>
<feature type="transmembrane region" description="Helical" evidence="5">
    <location>
        <begin position="65"/>
        <end position="84"/>
    </location>
</feature>
<dbReference type="Proteomes" id="UP000267223">
    <property type="component" value="Unassembled WGS sequence"/>
</dbReference>
<evidence type="ECO:0000313" key="7">
    <source>
        <dbReference type="EMBL" id="RNI40310.1"/>
    </source>
</evidence>
<reference evidence="7 8" key="1">
    <citation type="submission" date="2018-11" db="EMBL/GenBank/DDBJ databases">
        <title>Draft genome sequence of Ferruginibacter sp. BO-59.</title>
        <authorList>
            <person name="Im W.T."/>
        </authorList>
    </citation>
    <scope>NUCLEOTIDE SEQUENCE [LARGE SCALE GENOMIC DNA]</scope>
    <source>
        <strain evidence="7 8">BO-59</strain>
    </source>
</reference>
<evidence type="ECO:0000256" key="4">
    <source>
        <dbReference type="ARBA" id="ARBA00023136"/>
    </source>
</evidence>
<feature type="transmembrane region" description="Helical" evidence="5">
    <location>
        <begin position="152"/>
        <end position="169"/>
    </location>
</feature>
<feature type="transmembrane region" description="Helical" evidence="5">
    <location>
        <begin position="323"/>
        <end position="343"/>
    </location>
</feature>
<evidence type="ECO:0000256" key="2">
    <source>
        <dbReference type="ARBA" id="ARBA00022692"/>
    </source>
</evidence>
<dbReference type="InterPro" id="IPR020846">
    <property type="entry name" value="MFS_dom"/>
</dbReference>
<feature type="transmembrane region" description="Helical" evidence="5">
    <location>
        <begin position="238"/>
        <end position="258"/>
    </location>
</feature>
<dbReference type="EMBL" id="RJJR01000001">
    <property type="protein sequence ID" value="RNI40310.1"/>
    <property type="molecule type" value="Genomic_DNA"/>
</dbReference>
<dbReference type="GO" id="GO:0005886">
    <property type="term" value="C:plasma membrane"/>
    <property type="evidence" value="ECO:0007669"/>
    <property type="project" value="TreeGrafter"/>
</dbReference>
<feature type="transmembrane region" description="Helical" evidence="5">
    <location>
        <begin position="355"/>
        <end position="375"/>
    </location>
</feature>
<evidence type="ECO:0000256" key="3">
    <source>
        <dbReference type="ARBA" id="ARBA00022989"/>
    </source>
</evidence>
<dbReference type="InterPro" id="IPR011701">
    <property type="entry name" value="MFS"/>
</dbReference>
<dbReference type="Gene3D" id="1.20.1250.20">
    <property type="entry name" value="MFS general substrate transporter like domains"/>
    <property type="match status" value="2"/>
</dbReference>
<comment type="caution">
    <text evidence="7">The sequence shown here is derived from an EMBL/GenBank/DDBJ whole genome shotgun (WGS) entry which is preliminary data.</text>
</comment>
<proteinExistence type="predicted"/>
<feature type="transmembrane region" description="Helical" evidence="5">
    <location>
        <begin position="200"/>
        <end position="218"/>
    </location>
</feature>
<dbReference type="SUPFAM" id="SSF103473">
    <property type="entry name" value="MFS general substrate transporter"/>
    <property type="match status" value="1"/>
</dbReference>
<dbReference type="PROSITE" id="PS50850">
    <property type="entry name" value="MFS"/>
    <property type="match status" value="1"/>
</dbReference>
<feature type="transmembrane region" description="Helical" evidence="5">
    <location>
        <begin position="90"/>
        <end position="112"/>
    </location>
</feature>
<comment type="subcellular location">
    <subcellularLocation>
        <location evidence="1">Membrane</location>
        <topology evidence="1">Multi-pass membrane protein</topology>
    </subcellularLocation>
</comment>
<dbReference type="PANTHER" id="PTHR23508:SF10">
    <property type="entry name" value="CARBOXYLIC ACID TRANSPORTER PROTEIN HOMOLOG"/>
    <property type="match status" value="1"/>
</dbReference>
<evidence type="ECO:0000256" key="5">
    <source>
        <dbReference type="SAM" id="Phobius"/>
    </source>
</evidence>
<dbReference type="Pfam" id="PF07690">
    <property type="entry name" value="MFS_1"/>
    <property type="match status" value="1"/>
</dbReference>
<keyword evidence="8" id="KW-1185">Reference proteome</keyword>
<keyword evidence="2 5" id="KW-0812">Transmembrane</keyword>
<feature type="transmembrane region" description="Helical" evidence="5">
    <location>
        <begin position="124"/>
        <end position="146"/>
    </location>
</feature>
<keyword evidence="4 5" id="KW-0472">Membrane</keyword>
<feature type="transmembrane region" description="Helical" evidence="5">
    <location>
        <begin position="267"/>
        <end position="285"/>
    </location>
</feature>
<evidence type="ECO:0000259" key="6">
    <source>
        <dbReference type="PROSITE" id="PS50850"/>
    </source>
</evidence>
<dbReference type="CDD" id="cd17316">
    <property type="entry name" value="MFS_SV2_like"/>
    <property type="match status" value="1"/>
</dbReference>
<keyword evidence="3 5" id="KW-1133">Transmembrane helix</keyword>
<dbReference type="InterPro" id="IPR036259">
    <property type="entry name" value="MFS_trans_sf"/>
</dbReference>
<dbReference type="PANTHER" id="PTHR23508">
    <property type="entry name" value="CARBOXYLIC ACID TRANSPORTER PROTEIN HOMOLOG"/>
    <property type="match status" value="1"/>
</dbReference>
<organism evidence="7 8">
    <name type="scientific">Hanamia caeni</name>
    <dbReference type="NCBI Taxonomy" id="2294116"/>
    <lineage>
        <taxon>Bacteria</taxon>
        <taxon>Pseudomonadati</taxon>
        <taxon>Bacteroidota</taxon>
        <taxon>Chitinophagia</taxon>
        <taxon>Chitinophagales</taxon>
        <taxon>Chitinophagaceae</taxon>
        <taxon>Hanamia</taxon>
    </lineage>
</organism>
<dbReference type="GO" id="GO:0046943">
    <property type="term" value="F:carboxylic acid transmembrane transporter activity"/>
    <property type="evidence" value="ECO:0007669"/>
    <property type="project" value="TreeGrafter"/>
</dbReference>
<sequence>MLAGFLGWTLDAFDFFILTFVLATVATDFNVTVPEMALTLTASLVMRPVGALVFGLLSDRIGRKLPLMISIIFYSVMEILSGLAPNYQVFLALRFLYGVGMGGEWGVGASLVMETVSVKRRGLLSGLLQEGYAFGFLLAAAAYYFVFPKFGWRAMFFVGGLPALLTLFIRSKVKETEAWKANRSLSWKEYGNAIKKNWKLFLYLVLLMSMMNLISHGTQDLYPTFLQKQKNFDPHETAVITMISMVGAILGGLFFGYLSDFYGRKKMMAIAVVLALLLIPLWLLAGGSVLIALGAFGMQFMVQGAWGIIPAHINELSPGPVRGFFPGFAYQLGVLIAAAVPYVEATLAENLGYATAMEIAAGSVLAVGAIIILAGPEARGIHFHKVPAS</sequence>
<feature type="transmembrane region" description="Helical" evidence="5">
    <location>
        <begin position="37"/>
        <end position="58"/>
    </location>
</feature>
<feature type="domain" description="Major facilitator superfamily (MFS) profile" evidence="6">
    <location>
        <begin position="1"/>
        <end position="379"/>
    </location>
</feature>
<dbReference type="OrthoDB" id="9783227at2"/>